<gene>
    <name evidence="2" type="ORF">AAEO50_12265</name>
</gene>
<dbReference type="InterPro" id="IPR023089">
    <property type="entry name" value="YozE_SAM-like"/>
</dbReference>
<dbReference type="Pfam" id="PF06855">
    <property type="entry name" value="YozE_SAM_like"/>
    <property type="match status" value="1"/>
</dbReference>
<dbReference type="Gene3D" id="1.10.150.260">
    <property type="entry name" value="YozE SAM-like"/>
    <property type="match status" value="1"/>
</dbReference>
<organism evidence="2 3">
    <name type="scientific">Rossellomorea oryzaecorticis</name>
    <dbReference type="NCBI Taxonomy" id="1396505"/>
    <lineage>
        <taxon>Bacteria</taxon>
        <taxon>Bacillati</taxon>
        <taxon>Bacillota</taxon>
        <taxon>Bacilli</taxon>
        <taxon>Bacillales</taxon>
        <taxon>Bacillaceae</taxon>
        <taxon>Rossellomorea</taxon>
    </lineage>
</organism>
<comment type="caution">
    <text evidence="2">The sequence shown here is derived from an EMBL/GenBank/DDBJ whole genome shotgun (WGS) entry which is preliminary data.</text>
</comment>
<evidence type="ECO:0000313" key="3">
    <source>
        <dbReference type="Proteomes" id="UP001389717"/>
    </source>
</evidence>
<dbReference type="RefSeq" id="WP_341983982.1">
    <property type="nucleotide sequence ID" value="NZ_JBBYAF010000022.1"/>
</dbReference>
<dbReference type="EMBL" id="JBBYAF010000022">
    <property type="protein sequence ID" value="MEL3973051.1"/>
    <property type="molecule type" value="Genomic_DNA"/>
</dbReference>
<feature type="domain" description="YozE SAM-like" evidence="1">
    <location>
        <begin position="2"/>
        <end position="66"/>
    </location>
</feature>
<sequence length="100" mass="11911">MTFKEYMAQHYKERPDDRFSMVAWSVKHDQCFPNTKDYDEMLEYLKKVNASTTAIRSFKEAYLEYKHECPSRDGKVTIISFNDKVMNGLGITKELFEHEK</sequence>
<evidence type="ECO:0000259" key="1">
    <source>
        <dbReference type="Pfam" id="PF06855"/>
    </source>
</evidence>
<protein>
    <submittedName>
        <fullName evidence="2">YozE family protein</fullName>
    </submittedName>
</protein>
<reference evidence="2 3" key="1">
    <citation type="submission" date="2024-04" db="EMBL/GenBank/DDBJ databases">
        <title>Bacillus oryzaecorticis sp. nov., a moderately halophilic bacterium isolated from rice husks.</title>
        <authorList>
            <person name="Zhu H.-S."/>
        </authorList>
    </citation>
    <scope>NUCLEOTIDE SEQUENCE [LARGE SCALE GENOMIC DNA]</scope>
    <source>
        <strain evidence="2 3">ZC255</strain>
    </source>
</reference>
<proteinExistence type="predicted"/>
<dbReference type="Proteomes" id="UP001389717">
    <property type="component" value="Unassembled WGS sequence"/>
</dbReference>
<keyword evidence="3" id="KW-1185">Reference proteome</keyword>
<dbReference type="SUPFAM" id="SSF140652">
    <property type="entry name" value="YozE-like"/>
    <property type="match status" value="1"/>
</dbReference>
<evidence type="ECO:0000313" key="2">
    <source>
        <dbReference type="EMBL" id="MEL3973051.1"/>
    </source>
</evidence>
<name>A0ABU9KAC0_9BACI</name>
<dbReference type="InterPro" id="IPR036806">
    <property type="entry name" value="YozE_SAM-like_sf"/>
</dbReference>
<accession>A0ABU9KAC0</accession>